<dbReference type="Proteomes" id="UP000494363">
    <property type="component" value="Unassembled WGS sequence"/>
</dbReference>
<dbReference type="RefSeq" id="WP_175226968.1">
    <property type="nucleotide sequence ID" value="NZ_CADIKH010000011.1"/>
</dbReference>
<dbReference type="InterPro" id="IPR043964">
    <property type="entry name" value="P-loop_TraG"/>
</dbReference>
<name>A0A6J5DPH8_9BURK</name>
<dbReference type="Gene3D" id="3.40.50.300">
    <property type="entry name" value="P-loop containing nucleotide triphosphate hydrolases"/>
    <property type="match status" value="1"/>
</dbReference>
<evidence type="ECO:0000313" key="6">
    <source>
        <dbReference type="EMBL" id="CAB3755843.1"/>
    </source>
</evidence>
<evidence type="ECO:0000256" key="3">
    <source>
        <dbReference type="ARBA" id="ARBA00022840"/>
    </source>
</evidence>
<dbReference type="CDD" id="cd01127">
    <property type="entry name" value="TrwB_TraG_TraD_VirD4"/>
    <property type="match status" value="1"/>
</dbReference>
<dbReference type="InterPro" id="IPR018145">
    <property type="entry name" value="CagE_TrbE_VirB_cntrl_dom"/>
</dbReference>
<reference evidence="6 7" key="1">
    <citation type="submission" date="2020-04" db="EMBL/GenBank/DDBJ databases">
        <authorList>
            <person name="De Canck E."/>
        </authorList>
    </citation>
    <scope>NUCLEOTIDE SEQUENCE [LARGE SCALE GENOMIC DNA]</scope>
    <source>
        <strain evidence="6 7">LMG 29542</strain>
    </source>
</reference>
<evidence type="ECO:0000313" key="7">
    <source>
        <dbReference type="Proteomes" id="UP000494363"/>
    </source>
</evidence>
<evidence type="ECO:0000259" key="5">
    <source>
        <dbReference type="Pfam" id="PF19044"/>
    </source>
</evidence>
<dbReference type="AlphaFoldDB" id="A0A6J5DPH8"/>
<dbReference type="InterPro" id="IPR027417">
    <property type="entry name" value="P-loop_NTPase"/>
</dbReference>
<sequence>MNGFWITICLVVAGVLWYALAAGRAGMLKEYRDEAQGLADLLRYARPLEQGILLGKGGELIAGFFYRGTDTESASNGELEAIAARLNDALRRFGSGWMVHVDAIRASAVGYPGNNHFPVPVAALMDLERQSQYNQEGAHFESVYAMIFTYLPPFQLQSKASAMMFEKSADLHISRVSLQEQMVAKFKDQLDQLQSRLGTLFEGITRITDQIVESRADGSTVVIDHLAGYLHYCVTGVRQHIVKPPAGVMYDTIIGSQDFTGGNTPRVGKKHVRAISIEGFPATSYPGILNMLNTLPISYRWNTRFIFMNPEEGKSLLGKLRKRWRQKVRGFRDQVSNSSSGAIDQDALEMTEDAQTAMSEAGSGLVRYGHYTSVVLLMDEDLVQLKESVEDCITAISDLGFPCRLEDVNAVEAYLGTLPGHGYENVRRPILHSLNLAHLIPTTATWPGLSENPCAFYPPKSPPLLMAKTTGNAPFRFNLHVDDVGHTLMMGTTGAGKSTHLELIEQAFLRYPRARVRKFEKGYSSFVLCHALQGSYFDIGSEHGSEVNFCPLGSVHKPAERAWAEDYVETLLTLQKFVVLPEHRTTIRKAMRILADDSYADRRSMTSFVQQVADPAIREALAPYTLDGGNAMLDGESDSITLDRFVVFEMEHLMSMGDRFAIPILLYLFRCVERGLDGSPTLLVLDEAWLMLSHPLFQEKIREWLKVLRKANCVVMFATQSISDVGKSAIRDVLFESCPTKILLANPEIRGNDESAAQYRAIGLNERQIDIVGRMAKKLDYYYMSPLGRRKYQLGLGPVCLAFVGASGKDDVARARQLIKQYGERWTVEWLRHCNTNKEWGKGQLTDWIAYHERQLGIVAQAA</sequence>
<dbReference type="PANTHER" id="PTHR30121">
    <property type="entry name" value="UNCHARACTERIZED PROTEIN YJGR-RELATED"/>
    <property type="match status" value="1"/>
</dbReference>
<dbReference type="InterPro" id="IPR051162">
    <property type="entry name" value="T4SS_component"/>
</dbReference>
<evidence type="ECO:0000256" key="1">
    <source>
        <dbReference type="ARBA" id="ARBA00006512"/>
    </source>
</evidence>
<comment type="similarity">
    <text evidence="1">Belongs to the TrbE/VirB4 family.</text>
</comment>
<gene>
    <name evidence="6" type="primary">virB4_1</name>
    <name evidence="6" type="ORF">LMG29542_02710</name>
</gene>
<dbReference type="PANTHER" id="PTHR30121:SF12">
    <property type="entry name" value="TYPE IV SECRETION SYSTEM PROTEIN CAGE"/>
    <property type="match status" value="1"/>
</dbReference>
<feature type="domain" description="CagE TrbE VirB component of type IV transporter system central" evidence="4">
    <location>
        <begin position="220"/>
        <end position="427"/>
    </location>
</feature>
<evidence type="ECO:0000259" key="4">
    <source>
        <dbReference type="Pfam" id="PF03135"/>
    </source>
</evidence>
<protein>
    <submittedName>
        <fullName evidence="6">Type IV secretion system protein virB4</fullName>
    </submittedName>
</protein>
<keyword evidence="3" id="KW-0067">ATP-binding</keyword>
<dbReference type="Pfam" id="PF19044">
    <property type="entry name" value="P-loop_TraG"/>
    <property type="match status" value="1"/>
</dbReference>
<dbReference type="EMBL" id="CADIKH010000011">
    <property type="protein sequence ID" value="CAB3755843.1"/>
    <property type="molecule type" value="Genomic_DNA"/>
</dbReference>
<feature type="domain" description="TraG P-loop" evidence="5">
    <location>
        <begin position="639"/>
        <end position="776"/>
    </location>
</feature>
<dbReference type="Pfam" id="PF03135">
    <property type="entry name" value="CagE_TrbE_VirB"/>
    <property type="match status" value="1"/>
</dbReference>
<proteinExistence type="inferred from homology"/>
<evidence type="ECO:0000256" key="2">
    <source>
        <dbReference type="ARBA" id="ARBA00022741"/>
    </source>
</evidence>
<dbReference type="SUPFAM" id="SSF52540">
    <property type="entry name" value="P-loop containing nucleoside triphosphate hydrolases"/>
    <property type="match status" value="1"/>
</dbReference>
<organism evidence="6 7">
    <name type="scientific">Paraburkholderia humisilvae</name>
    <dbReference type="NCBI Taxonomy" id="627669"/>
    <lineage>
        <taxon>Bacteria</taxon>
        <taxon>Pseudomonadati</taxon>
        <taxon>Pseudomonadota</taxon>
        <taxon>Betaproteobacteria</taxon>
        <taxon>Burkholderiales</taxon>
        <taxon>Burkholderiaceae</taxon>
        <taxon>Paraburkholderia</taxon>
    </lineage>
</organism>
<keyword evidence="2" id="KW-0547">Nucleotide-binding</keyword>
<dbReference type="GO" id="GO:0005524">
    <property type="term" value="F:ATP binding"/>
    <property type="evidence" value="ECO:0007669"/>
    <property type="project" value="UniProtKB-KW"/>
</dbReference>
<accession>A0A6J5DPH8</accession>
<keyword evidence="7" id="KW-1185">Reference proteome</keyword>